<protein>
    <recommendedName>
        <fullName evidence="3">Roadblock/LC7 domain-containing protein</fullName>
    </recommendedName>
</protein>
<sequence>MKTKLELLIEKIDVNGGMIFNSEGVLFESYNLDYPGNISAMSAMILNVSKELFENSNLGKVNELILKADQGLFFIKHINQDEWLTLFTEDLSKMGLIHLSTQNLDFRNLES</sequence>
<reference evidence="1 2" key="1">
    <citation type="submission" date="2022-05" db="EMBL/GenBank/DDBJ databases">
        <title>Flavobacterium sp., isolated from activated sludge.</title>
        <authorList>
            <person name="Ran Q."/>
        </authorList>
    </citation>
    <scope>NUCLEOTIDE SEQUENCE [LARGE SCALE GENOMIC DNA]</scope>
    <source>
        <strain evidence="1 2">HXWNR70</strain>
    </source>
</reference>
<proteinExistence type="predicted"/>
<evidence type="ECO:0000313" key="2">
    <source>
        <dbReference type="Proteomes" id="UP001317191"/>
    </source>
</evidence>
<evidence type="ECO:0000313" key="1">
    <source>
        <dbReference type="EMBL" id="MCL9809578.1"/>
    </source>
</evidence>
<accession>A0ABT0TRS6</accession>
<organism evidence="1 2">
    <name type="scientific">Flavobacterium luminosum</name>
    <dbReference type="NCBI Taxonomy" id="2949086"/>
    <lineage>
        <taxon>Bacteria</taxon>
        <taxon>Pseudomonadati</taxon>
        <taxon>Bacteroidota</taxon>
        <taxon>Flavobacteriia</taxon>
        <taxon>Flavobacteriales</taxon>
        <taxon>Flavobacteriaceae</taxon>
        <taxon>Flavobacterium</taxon>
    </lineage>
</organism>
<dbReference type="Proteomes" id="UP001317191">
    <property type="component" value="Unassembled WGS sequence"/>
</dbReference>
<keyword evidence="2" id="KW-1185">Reference proteome</keyword>
<gene>
    <name evidence="1" type="ORF">NAT50_09435</name>
</gene>
<comment type="caution">
    <text evidence="1">The sequence shown here is derived from an EMBL/GenBank/DDBJ whole genome shotgun (WGS) entry which is preliminary data.</text>
</comment>
<name>A0ABT0TRS6_9FLAO</name>
<dbReference type="SUPFAM" id="SSF103196">
    <property type="entry name" value="Roadblock/LC7 domain"/>
    <property type="match status" value="1"/>
</dbReference>
<dbReference type="EMBL" id="JAMLJM010000007">
    <property type="protein sequence ID" value="MCL9809578.1"/>
    <property type="molecule type" value="Genomic_DNA"/>
</dbReference>
<dbReference type="RefSeq" id="WP_250593030.1">
    <property type="nucleotide sequence ID" value="NZ_JAMLJM010000007.1"/>
</dbReference>
<evidence type="ECO:0008006" key="3">
    <source>
        <dbReference type="Google" id="ProtNLM"/>
    </source>
</evidence>
<dbReference type="Gene3D" id="3.30.450.30">
    <property type="entry name" value="Dynein light chain 2a, cytoplasmic"/>
    <property type="match status" value="1"/>
</dbReference>